<feature type="region of interest" description="Disordered" evidence="1">
    <location>
        <begin position="141"/>
        <end position="293"/>
    </location>
</feature>
<keyword evidence="3" id="KW-1185">Reference proteome</keyword>
<feature type="compositionally biased region" description="Basic and acidic residues" evidence="1">
    <location>
        <begin position="247"/>
        <end position="279"/>
    </location>
</feature>
<accession>X6MHE2</accession>
<gene>
    <name evidence="2" type="ORF">RFI_24899</name>
</gene>
<evidence type="ECO:0000313" key="2">
    <source>
        <dbReference type="EMBL" id="ETO12475.1"/>
    </source>
</evidence>
<name>X6MHE2_RETFI</name>
<dbReference type="AlphaFoldDB" id="X6MHE2"/>
<organism evidence="2 3">
    <name type="scientific">Reticulomyxa filosa</name>
    <dbReference type="NCBI Taxonomy" id="46433"/>
    <lineage>
        <taxon>Eukaryota</taxon>
        <taxon>Sar</taxon>
        <taxon>Rhizaria</taxon>
        <taxon>Retaria</taxon>
        <taxon>Foraminifera</taxon>
        <taxon>Monothalamids</taxon>
        <taxon>Reticulomyxidae</taxon>
        <taxon>Reticulomyxa</taxon>
    </lineage>
</organism>
<evidence type="ECO:0000313" key="3">
    <source>
        <dbReference type="Proteomes" id="UP000023152"/>
    </source>
</evidence>
<feature type="compositionally biased region" description="Basic and acidic residues" evidence="1">
    <location>
        <begin position="154"/>
        <end position="167"/>
    </location>
</feature>
<sequence>MIRDEKFAFSKLKQFQIIVYELHCAFVNEENDRKRSKKFFIFLTFSCKTSALNETKKKNERMTPEKDVYVAFKNTKHMRGEKKNKISSKIIQDKKNVLSLDSDISPLSAQMGPATPQSKGNEGREKIEVATATATPIAGISEQETNVVPGTKGTPERQEKGGNEMKTGESLTQGINKDARISHSMGVVQLSELRPLVSTEKKEKEEEEEEDNDDEEDNNNEEDNDDEEDNDEEEEEEEDEDDENDESEGKEHELFVRKPSKESDASGDKLKDEEKHDVTKTNGNGTNDAKPKSGIEIANRLMSALNQKTGRKKVKSAIKARQMNSDVIEEIMDGITQEESSYLYYIRTHSQHNLGASILYTLYKCWVYLLIGS</sequence>
<dbReference type="Proteomes" id="UP000023152">
    <property type="component" value="Unassembled WGS sequence"/>
</dbReference>
<evidence type="ECO:0000256" key="1">
    <source>
        <dbReference type="SAM" id="MobiDB-lite"/>
    </source>
</evidence>
<feature type="region of interest" description="Disordered" evidence="1">
    <location>
        <begin position="105"/>
        <end position="124"/>
    </location>
</feature>
<protein>
    <submittedName>
        <fullName evidence="2">Uncharacterized protein</fullName>
    </submittedName>
</protein>
<proteinExistence type="predicted"/>
<feature type="non-terminal residue" evidence="2">
    <location>
        <position position="373"/>
    </location>
</feature>
<feature type="compositionally biased region" description="Acidic residues" evidence="1">
    <location>
        <begin position="205"/>
        <end position="246"/>
    </location>
</feature>
<reference evidence="2 3" key="1">
    <citation type="journal article" date="2013" name="Curr. Biol.">
        <title>The Genome of the Foraminiferan Reticulomyxa filosa.</title>
        <authorList>
            <person name="Glockner G."/>
            <person name="Hulsmann N."/>
            <person name="Schleicher M."/>
            <person name="Noegel A.A."/>
            <person name="Eichinger L."/>
            <person name="Gallinger C."/>
            <person name="Pawlowski J."/>
            <person name="Sierra R."/>
            <person name="Euteneuer U."/>
            <person name="Pillet L."/>
            <person name="Moustafa A."/>
            <person name="Platzer M."/>
            <person name="Groth M."/>
            <person name="Szafranski K."/>
            <person name="Schliwa M."/>
        </authorList>
    </citation>
    <scope>NUCLEOTIDE SEQUENCE [LARGE SCALE GENOMIC DNA]</scope>
</reference>
<comment type="caution">
    <text evidence="2">The sequence shown here is derived from an EMBL/GenBank/DDBJ whole genome shotgun (WGS) entry which is preliminary data.</text>
</comment>
<dbReference type="EMBL" id="ASPP01021374">
    <property type="protein sequence ID" value="ETO12475.1"/>
    <property type="molecule type" value="Genomic_DNA"/>
</dbReference>